<dbReference type="Gene3D" id="3.40.50.1820">
    <property type="entry name" value="alpha/beta hydrolase"/>
    <property type="match status" value="1"/>
</dbReference>
<name>A0A941F7S4_9BACT</name>
<dbReference type="GO" id="GO:0006508">
    <property type="term" value="P:proteolysis"/>
    <property type="evidence" value="ECO:0007669"/>
    <property type="project" value="UniProtKB-KW"/>
</dbReference>
<dbReference type="Proteomes" id="UP000679220">
    <property type="component" value="Unassembled WGS sequence"/>
</dbReference>
<evidence type="ECO:0000256" key="1">
    <source>
        <dbReference type="ARBA" id="ARBA00022670"/>
    </source>
</evidence>
<comment type="caution">
    <text evidence="4">The sequence shown here is derived from an EMBL/GenBank/DDBJ whole genome shotgun (WGS) entry which is preliminary data.</text>
</comment>
<keyword evidence="1" id="KW-0645">Protease</keyword>
<dbReference type="AlphaFoldDB" id="A0A941F7S4"/>
<keyword evidence="3" id="KW-0378">Hydrolase</keyword>
<dbReference type="RefSeq" id="WP_212193098.1">
    <property type="nucleotide sequence ID" value="NZ_JAGTAR010000048.1"/>
</dbReference>
<organism evidence="4 5">
    <name type="scientific">Carboxylicivirga sediminis</name>
    <dbReference type="NCBI Taxonomy" id="2006564"/>
    <lineage>
        <taxon>Bacteria</taxon>
        <taxon>Pseudomonadati</taxon>
        <taxon>Bacteroidota</taxon>
        <taxon>Bacteroidia</taxon>
        <taxon>Marinilabiliales</taxon>
        <taxon>Marinilabiliaceae</taxon>
        <taxon>Carboxylicivirga</taxon>
    </lineage>
</organism>
<dbReference type="PANTHER" id="PTHR11010">
    <property type="entry name" value="PROTEASE S28 PRO-X CARBOXYPEPTIDASE-RELATED"/>
    <property type="match status" value="1"/>
</dbReference>
<dbReference type="SUPFAM" id="SSF53474">
    <property type="entry name" value="alpha/beta-Hydrolases"/>
    <property type="match status" value="1"/>
</dbReference>
<sequence length="424" mass="48833">MHIRLYIIASLLIYIGACTQPYSKPEDLLTASEKISFEKISTDSVQFAQSWLVWFEQPIDHKHPEKGHFKQRIWYSHKSIEAPVVMITEGYSANRNYTSELAKLANANQLIVEHRYFSQSCPDSFDWQYLTVEQAAFDHHRIIEFFKQLYKTKWATTGISKGGQTAIFHRALFPDDVELSVPYVAPINLAREDQRLFDFFHNVGTEEERERIFRFQKAVLKKRSEIMPLFKQYATSKEYTFRMGEEKAYDLVVLEYPFSFWQWGSNVNDIPEPTASAEVLFEHLRNGSDIGYVSDQSWESIKPFFYQAYKELGYYAYTPGELKPLLKGFEEDTISSCMFAPGGDTLKFVPTMHSVMSKLETANPKIIAIIGENDPWGSTSLNNKKLTNTFRAVEPSGSHLARINTLPDATKEKVLKQINATLSN</sequence>
<evidence type="ECO:0000313" key="4">
    <source>
        <dbReference type="EMBL" id="MBR8538074.1"/>
    </source>
</evidence>
<reference evidence="4" key="1">
    <citation type="journal article" date="2018" name="Int. J. Syst. Evol. Microbiol.">
        <title>Carboxylicivirga sediminis sp. nov., isolated from coastal sediment.</title>
        <authorList>
            <person name="Wang F.Q."/>
            <person name="Ren L.H."/>
            <person name="Zou R.J."/>
            <person name="Sun Y.Z."/>
            <person name="Liu X.J."/>
            <person name="Jiang F."/>
            <person name="Liu L.J."/>
        </authorList>
    </citation>
    <scope>NUCLEOTIDE SEQUENCE</scope>
    <source>
        <strain evidence="4">JR1</strain>
    </source>
</reference>
<dbReference type="InterPro" id="IPR008761">
    <property type="entry name" value="Peptidase_S37"/>
</dbReference>
<evidence type="ECO:0000256" key="3">
    <source>
        <dbReference type="ARBA" id="ARBA00022801"/>
    </source>
</evidence>
<dbReference type="InterPro" id="IPR029058">
    <property type="entry name" value="AB_hydrolase_fold"/>
</dbReference>
<evidence type="ECO:0000256" key="2">
    <source>
        <dbReference type="ARBA" id="ARBA00022729"/>
    </source>
</evidence>
<keyword evidence="2" id="KW-0732">Signal</keyword>
<accession>A0A941F7S4</accession>
<evidence type="ECO:0000313" key="5">
    <source>
        <dbReference type="Proteomes" id="UP000679220"/>
    </source>
</evidence>
<protein>
    <submittedName>
        <fullName evidence="4">Peptidase</fullName>
    </submittedName>
</protein>
<reference evidence="4" key="2">
    <citation type="submission" date="2021-04" db="EMBL/GenBank/DDBJ databases">
        <authorList>
            <person name="Zhang T."/>
            <person name="Zhang Y."/>
            <person name="Lu D."/>
            <person name="Zuo D."/>
            <person name="Du Z."/>
        </authorList>
    </citation>
    <scope>NUCLEOTIDE SEQUENCE</scope>
    <source>
        <strain evidence="4">JR1</strain>
    </source>
</reference>
<dbReference type="EMBL" id="JAGTAR010000048">
    <property type="protein sequence ID" value="MBR8538074.1"/>
    <property type="molecule type" value="Genomic_DNA"/>
</dbReference>
<proteinExistence type="predicted"/>
<dbReference type="PANTHER" id="PTHR11010:SF38">
    <property type="entry name" value="LYSOSOMAL PRO-X CARBOXYPEPTIDASE"/>
    <property type="match status" value="1"/>
</dbReference>
<gene>
    <name evidence="4" type="ORF">KDU71_21065</name>
</gene>
<keyword evidence="5" id="KW-1185">Reference proteome</keyword>
<dbReference type="Pfam" id="PF05576">
    <property type="entry name" value="Peptidase_S37"/>
    <property type="match status" value="1"/>
</dbReference>
<dbReference type="GO" id="GO:0008239">
    <property type="term" value="F:dipeptidyl-peptidase activity"/>
    <property type="evidence" value="ECO:0007669"/>
    <property type="project" value="TreeGrafter"/>
</dbReference>